<gene>
    <name evidence="7" type="ORF">PO878_07170</name>
</gene>
<evidence type="ECO:0000313" key="8">
    <source>
        <dbReference type="Proteomes" id="UP001216390"/>
    </source>
</evidence>
<accession>A0AAE9YHC3</accession>
<dbReference type="InterPro" id="IPR045232">
    <property type="entry name" value="FAM234"/>
</dbReference>
<dbReference type="SUPFAM" id="SSF69318">
    <property type="entry name" value="Integrin alpha N-terminal domain"/>
    <property type="match status" value="1"/>
</dbReference>
<evidence type="ECO:0000256" key="1">
    <source>
        <dbReference type="ARBA" id="ARBA00004167"/>
    </source>
</evidence>
<keyword evidence="5" id="KW-0472">Membrane</keyword>
<dbReference type="Pfam" id="PF13517">
    <property type="entry name" value="FG-GAP_3"/>
    <property type="match status" value="1"/>
</dbReference>
<proteinExistence type="predicted"/>
<dbReference type="GO" id="GO:0016020">
    <property type="term" value="C:membrane"/>
    <property type="evidence" value="ECO:0007669"/>
    <property type="project" value="UniProtKB-SubCell"/>
</dbReference>
<keyword evidence="3" id="KW-0732">Signal</keyword>
<dbReference type="InterPro" id="IPR028994">
    <property type="entry name" value="Integrin_alpha_N"/>
</dbReference>
<dbReference type="InterPro" id="IPR013517">
    <property type="entry name" value="FG-GAP"/>
</dbReference>
<dbReference type="RefSeq" id="WP_272738023.1">
    <property type="nucleotide sequence ID" value="NZ_CP116942.1"/>
</dbReference>
<protein>
    <submittedName>
        <fullName evidence="7">FG-GAP-like repeat-containing protein</fullName>
    </submittedName>
</protein>
<organism evidence="7 8">
    <name type="scientific">Iamia majanohamensis</name>
    <dbReference type="NCBI Taxonomy" id="467976"/>
    <lineage>
        <taxon>Bacteria</taxon>
        <taxon>Bacillati</taxon>
        <taxon>Actinomycetota</taxon>
        <taxon>Acidimicrobiia</taxon>
        <taxon>Acidimicrobiales</taxon>
        <taxon>Iamiaceae</taxon>
        <taxon>Iamia</taxon>
    </lineage>
</organism>
<dbReference type="KEGG" id="ima:PO878_07170"/>
<sequence length="731" mass="77902">MPTARLPRPPAARTTVRALVALVLAVVLAAGVVPGPGRSLAPEPAGAQTTLRGIRNVDVRLDTLTVPTGSSEYKSSPALADLDGDDRPEVVVAAPNGTVTAFRVADGGVRWRRSLGRTAIQASPVVTDVDNDGRVDVVVATMDGRVLLLDGQSGGVKRTFRQGAPLFCPAGVDCRPDGFYATPVVADVNGDGRKDIVAPSYDHTVYAWSWGGTLLWRSYLYDTLWSSPAAVDLDKNGTTEIVLGGDIYAGNPLGLPQGGLLWVLNGRNGARFPGYPRSLPGQTIWSSPAIADIDGDTRPDVVVGTGTNGPFGDGAAARRLWGFTLADRRDLPGWPVSMPGRVVNQPAVGDIDNDGRPEVVAGTEGGYVVALEHDGARKWATCNYSSTSQCPGSPNLPTHGGVAIADVDDDGNQEVISALSPRLRVYRGYDRQLEADHLLTDYGTLGPTSVAAIGEINGSTVIAQSYFYRVGGHGGQARAGDLVRTTLLTTDRPLCAEDWPGFKRGPARDSLVPPRPPWNPFPCARPFVAQQYRDLLGRELDTAGATFWAGRLRTTWSGARVVAGFLNSGEFGVVAAPVSRLHLGLKGGPPIDGAEVRDQMQRLRDGESLASIAEGILASGPWARETDDQLVTRAYFTLLRRAATASERSAALAAITARGRAAWYADLSQTTEARTKTDDRVQVIMIYVGLLARGPDQGGWDYWAPRAETGTPVQRLISLFLNSGEYRNRVL</sequence>
<keyword evidence="4" id="KW-1133">Transmembrane helix</keyword>
<feature type="domain" description="DUF4214" evidence="6">
    <location>
        <begin position="525"/>
        <end position="571"/>
    </location>
</feature>
<name>A0AAE9YHC3_9ACTN</name>
<comment type="subcellular location">
    <subcellularLocation>
        <location evidence="1">Membrane</location>
        <topology evidence="1">Single-pass membrane protein</topology>
    </subcellularLocation>
</comment>
<keyword evidence="2" id="KW-0812">Transmembrane</keyword>
<dbReference type="Gene3D" id="2.130.10.130">
    <property type="entry name" value="Integrin alpha, N-terminal"/>
    <property type="match status" value="2"/>
</dbReference>
<evidence type="ECO:0000313" key="7">
    <source>
        <dbReference type="EMBL" id="WCO68507.1"/>
    </source>
</evidence>
<reference evidence="7" key="1">
    <citation type="submission" date="2023-01" db="EMBL/GenBank/DDBJ databases">
        <title>The diversity of Class Acidimicrobiia in South China Sea sediment environments and the proposal of Iamia marina sp. nov., a novel species of the genus Iamia.</title>
        <authorList>
            <person name="He Y."/>
            <person name="Tian X."/>
        </authorList>
    </citation>
    <scope>NUCLEOTIDE SEQUENCE</scope>
    <source>
        <strain evidence="7">DSM 19957</strain>
    </source>
</reference>
<dbReference type="EMBL" id="CP116942">
    <property type="protein sequence ID" value="WCO68507.1"/>
    <property type="molecule type" value="Genomic_DNA"/>
</dbReference>
<dbReference type="InterPro" id="IPR025282">
    <property type="entry name" value="DUF4214"/>
</dbReference>
<evidence type="ECO:0000256" key="4">
    <source>
        <dbReference type="ARBA" id="ARBA00022989"/>
    </source>
</evidence>
<dbReference type="Pfam" id="PF01839">
    <property type="entry name" value="FG-GAP"/>
    <property type="match status" value="1"/>
</dbReference>
<keyword evidence="8" id="KW-1185">Reference proteome</keyword>
<dbReference type="PANTHER" id="PTHR21419">
    <property type="match status" value="1"/>
</dbReference>
<evidence type="ECO:0000256" key="5">
    <source>
        <dbReference type="ARBA" id="ARBA00023136"/>
    </source>
</evidence>
<dbReference type="AlphaFoldDB" id="A0AAE9YHC3"/>
<dbReference type="Pfam" id="PF13946">
    <property type="entry name" value="DUF4214"/>
    <property type="match status" value="1"/>
</dbReference>
<dbReference type="Proteomes" id="UP001216390">
    <property type="component" value="Chromosome"/>
</dbReference>
<evidence type="ECO:0000259" key="6">
    <source>
        <dbReference type="Pfam" id="PF13946"/>
    </source>
</evidence>
<evidence type="ECO:0000256" key="2">
    <source>
        <dbReference type="ARBA" id="ARBA00022692"/>
    </source>
</evidence>
<dbReference type="PANTHER" id="PTHR21419:SF23">
    <property type="entry name" value="PROTEIN DEFECTIVE IN EXINE FORMATION 1"/>
    <property type="match status" value="1"/>
</dbReference>
<evidence type="ECO:0000256" key="3">
    <source>
        <dbReference type="ARBA" id="ARBA00022729"/>
    </source>
</evidence>